<sequence>MCTKASKGVRAAVVRLRVCGFYRLGAGAVAAEAHMAYRALMLILTAIYLLQEVVYAVCERYDMDKLARVMFLLLCHFTSIVKQIVFFVDADRIDNLITLLDEPIFSRGPATLEAAALGAERLGRAYSGTAAVTCMLWTVFPVLNFLQGHHVEFPIWTGSINYNSNSLALLCFTFLYQLRYSLLTFSLLLIEIGGANTNINRMITKSKITYLPISRSYFCYVI</sequence>
<feature type="transmembrane region" description="Helical" evidence="1">
    <location>
        <begin position="125"/>
        <end position="146"/>
    </location>
</feature>
<name>A0A7G4KBT3_9NEOP</name>
<reference evidence="2" key="1">
    <citation type="submission" date="2019-09" db="EMBL/GenBank/DDBJ databases">
        <authorList>
            <person name="Yang H."/>
        </authorList>
    </citation>
    <scope>NUCLEOTIDE SEQUENCE</scope>
</reference>
<feature type="transmembrane region" description="Helical" evidence="1">
    <location>
        <begin position="69"/>
        <end position="88"/>
    </location>
</feature>
<gene>
    <name evidence="2" type="primary">OR5a</name>
</gene>
<keyword evidence="1" id="KW-1133">Transmembrane helix</keyword>
<dbReference type="AlphaFoldDB" id="A0A7G4KBT3"/>
<proteinExistence type="evidence at transcript level"/>
<protein>
    <submittedName>
        <fullName evidence="2">Odorant receptor</fullName>
    </submittedName>
</protein>
<organism evidence="2">
    <name type="scientific">Histia rhodope</name>
    <dbReference type="NCBI Taxonomy" id="1453155"/>
    <lineage>
        <taxon>Eukaryota</taxon>
        <taxon>Metazoa</taxon>
        <taxon>Ecdysozoa</taxon>
        <taxon>Arthropoda</taxon>
        <taxon>Hexapoda</taxon>
        <taxon>Insecta</taxon>
        <taxon>Pterygota</taxon>
        <taxon>Neoptera</taxon>
        <taxon>Endopterygota</taxon>
        <taxon>Lepidoptera</taxon>
        <taxon>Glossata</taxon>
        <taxon>Ditrysia</taxon>
        <taxon>Zygaenoidea</taxon>
        <taxon>Zygaenidae</taxon>
        <taxon>Chalcosiinae</taxon>
        <taxon>Histia</taxon>
    </lineage>
</organism>
<dbReference type="EMBL" id="MN515171">
    <property type="protein sequence ID" value="QMS80319.1"/>
    <property type="molecule type" value="mRNA"/>
</dbReference>
<keyword evidence="1" id="KW-0812">Transmembrane</keyword>
<evidence type="ECO:0000313" key="2">
    <source>
        <dbReference type="EMBL" id="QMS80319.1"/>
    </source>
</evidence>
<feature type="transmembrane region" description="Helical" evidence="1">
    <location>
        <begin position="167"/>
        <end position="190"/>
    </location>
</feature>
<accession>A0A7G4KBT3</accession>
<evidence type="ECO:0000256" key="1">
    <source>
        <dbReference type="SAM" id="Phobius"/>
    </source>
</evidence>
<keyword evidence="1" id="KW-0472">Membrane</keyword>
<keyword evidence="2" id="KW-0675">Receptor</keyword>
<feature type="transmembrane region" description="Helical" evidence="1">
    <location>
        <begin position="37"/>
        <end position="57"/>
    </location>
</feature>